<dbReference type="EMBL" id="JAGDYM010000011">
    <property type="protein sequence ID" value="MBO1902378.1"/>
    <property type="molecule type" value="Genomic_DNA"/>
</dbReference>
<evidence type="ECO:0000313" key="5">
    <source>
        <dbReference type="EMBL" id="MBO1902378.1"/>
    </source>
</evidence>
<name>A0A939MKE4_9MICO</name>
<organism evidence="5 6">
    <name type="scientific">Leucobacter weissii</name>
    <dbReference type="NCBI Taxonomy" id="1983706"/>
    <lineage>
        <taxon>Bacteria</taxon>
        <taxon>Bacillati</taxon>
        <taxon>Actinomycetota</taxon>
        <taxon>Actinomycetes</taxon>
        <taxon>Micrococcales</taxon>
        <taxon>Microbacteriaceae</taxon>
        <taxon>Leucobacter</taxon>
    </lineage>
</organism>
<reference evidence="5" key="1">
    <citation type="submission" date="2021-03" db="EMBL/GenBank/DDBJ databases">
        <title>Leucobacter chromiisoli sp. nov., isolated from chromium-containing soil of chemical plant.</title>
        <authorList>
            <person name="Xu Z."/>
        </authorList>
    </citation>
    <scope>NUCLEOTIDE SEQUENCE</scope>
    <source>
        <strain evidence="5">S27</strain>
    </source>
</reference>
<dbReference type="InterPro" id="IPR050181">
    <property type="entry name" value="Cold_shock_domain"/>
</dbReference>
<evidence type="ECO:0000256" key="3">
    <source>
        <dbReference type="RuleBase" id="RU000408"/>
    </source>
</evidence>
<dbReference type="PROSITE" id="PS51857">
    <property type="entry name" value="CSD_2"/>
    <property type="match status" value="1"/>
</dbReference>
<dbReference type="Pfam" id="PF00313">
    <property type="entry name" value="CSD"/>
    <property type="match status" value="1"/>
</dbReference>
<dbReference type="CDD" id="cd04458">
    <property type="entry name" value="CSP_CDS"/>
    <property type="match status" value="1"/>
</dbReference>
<comment type="subcellular location">
    <subcellularLocation>
        <location evidence="1 3">Cytoplasm</location>
    </subcellularLocation>
</comment>
<dbReference type="InterPro" id="IPR002059">
    <property type="entry name" value="CSP_DNA-bd"/>
</dbReference>
<dbReference type="SUPFAM" id="SSF50249">
    <property type="entry name" value="Nucleic acid-binding proteins"/>
    <property type="match status" value="1"/>
</dbReference>
<dbReference type="GO" id="GO:0003676">
    <property type="term" value="F:nucleic acid binding"/>
    <property type="evidence" value="ECO:0007669"/>
    <property type="project" value="InterPro"/>
</dbReference>
<comment type="caution">
    <text evidence="5">The sequence shown here is derived from an EMBL/GenBank/DDBJ whole genome shotgun (WGS) entry which is preliminary data.</text>
</comment>
<dbReference type="PANTHER" id="PTHR11544">
    <property type="entry name" value="COLD SHOCK DOMAIN CONTAINING PROTEINS"/>
    <property type="match status" value="1"/>
</dbReference>
<protein>
    <submittedName>
        <fullName evidence="5">Cold-shock protein</fullName>
    </submittedName>
</protein>
<dbReference type="InterPro" id="IPR012340">
    <property type="entry name" value="NA-bd_OB-fold"/>
</dbReference>
<dbReference type="InterPro" id="IPR011129">
    <property type="entry name" value="CSD"/>
</dbReference>
<evidence type="ECO:0000256" key="2">
    <source>
        <dbReference type="ARBA" id="ARBA00022490"/>
    </source>
</evidence>
<sequence length="67" mass="7436">MATGIVKWFNSDKGYGFIAPDDGSADVFAHYRAIVGTGRRDLEENQRVEFDTEQGDKGLQATNIRSI</sequence>
<gene>
    <name evidence="5" type="ORF">J4H92_10510</name>
</gene>
<dbReference type="RefSeq" id="WP_208098140.1">
    <property type="nucleotide sequence ID" value="NZ_JAGDYM010000011.1"/>
</dbReference>
<evidence type="ECO:0000313" key="6">
    <source>
        <dbReference type="Proteomes" id="UP000664382"/>
    </source>
</evidence>
<dbReference type="InterPro" id="IPR012156">
    <property type="entry name" value="Cold_shock_CspA"/>
</dbReference>
<keyword evidence="2" id="KW-0963">Cytoplasm</keyword>
<dbReference type="SMART" id="SM00357">
    <property type="entry name" value="CSP"/>
    <property type="match status" value="1"/>
</dbReference>
<dbReference type="FunFam" id="2.40.50.140:FF:000006">
    <property type="entry name" value="Cold shock protein CspC"/>
    <property type="match status" value="1"/>
</dbReference>
<dbReference type="PIRSF" id="PIRSF002599">
    <property type="entry name" value="Cold_shock_A"/>
    <property type="match status" value="1"/>
</dbReference>
<dbReference type="PRINTS" id="PR00050">
    <property type="entry name" value="COLDSHOCK"/>
</dbReference>
<dbReference type="Gene3D" id="2.40.50.140">
    <property type="entry name" value="Nucleic acid-binding proteins"/>
    <property type="match status" value="1"/>
</dbReference>
<evidence type="ECO:0000259" key="4">
    <source>
        <dbReference type="PROSITE" id="PS51857"/>
    </source>
</evidence>
<accession>A0A939MKE4</accession>
<dbReference type="InterPro" id="IPR019844">
    <property type="entry name" value="CSD_CS"/>
</dbReference>
<proteinExistence type="predicted"/>
<evidence type="ECO:0000256" key="1">
    <source>
        <dbReference type="ARBA" id="ARBA00004496"/>
    </source>
</evidence>
<dbReference type="PROSITE" id="PS00352">
    <property type="entry name" value="CSD_1"/>
    <property type="match status" value="1"/>
</dbReference>
<dbReference type="Proteomes" id="UP000664382">
    <property type="component" value="Unassembled WGS sequence"/>
</dbReference>
<dbReference type="GO" id="GO:0005737">
    <property type="term" value="C:cytoplasm"/>
    <property type="evidence" value="ECO:0007669"/>
    <property type="project" value="UniProtKB-SubCell"/>
</dbReference>
<keyword evidence="6" id="KW-1185">Reference proteome</keyword>
<feature type="domain" description="CSD" evidence="4">
    <location>
        <begin position="1"/>
        <end position="66"/>
    </location>
</feature>
<dbReference type="AlphaFoldDB" id="A0A939MKE4"/>